<reference evidence="3 4" key="1">
    <citation type="submission" date="2020-08" db="EMBL/GenBank/DDBJ databases">
        <title>Genome public.</title>
        <authorList>
            <person name="Liu C."/>
            <person name="Sun Q."/>
        </authorList>
    </citation>
    <scope>NUCLEOTIDE SEQUENCE [LARGE SCALE GENOMIC DNA]</scope>
    <source>
        <strain evidence="3 4">3_YM_SP_D4_24.mj</strain>
    </source>
</reference>
<feature type="compositionally biased region" description="Acidic residues" evidence="2">
    <location>
        <begin position="197"/>
        <end position="275"/>
    </location>
</feature>
<dbReference type="EMBL" id="JACRTP010000001">
    <property type="protein sequence ID" value="MBC8627553.1"/>
    <property type="molecule type" value="Genomic_DNA"/>
</dbReference>
<comment type="caution">
    <text evidence="3">The sequence shown here is derived from an EMBL/GenBank/DDBJ whole genome shotgun (WGS) entry which is preliminary data.</text>
</comment>
<protein>
    <recommendedName>
        <fullName evidence="5">PspA/IM30 family protein</fullName>
    </recommendedName>
</protein>
<accession>A0ABR7P8E0</accession>
<evidence type="ECO:0000313" key="3">
    <source>
        <dbReference type="EMBL" id="MBC8627553.1"/>
    </source>
</evidence>
<sequence length="298" mass="34451">MAEEMFKTTLMGGFDKDDVQEKVQKMKDETAQQQLAFKKEIEEKEQRIAELQKRLELKEANQERLEREIQEKYQKYVDNYETIGRVALEAQLRADKMIEETQEKCDKMVADAEAEAKQKIADAELEIDGKLLDGKKKYLALQEEMSQIVDLINSAQKHFADSYSEVHKIIDAMPTSFAEMEGVESELLPETEKEGAEVEAEAEVETESELETEAEAETEDAETEETQEIEPLDEEDEDLDALDDLDENLDDLELTPLEEEEEEEEENSEALDEDEKIALQISKLLNQEDQYMMENEEE</sequence>
<keyword evidence="1" id="KW-0175">Coiled coil</keyword>
<evidence type="ECO:0000256" key="1">
    <source>
        <dbReference type="SAM" id="Coils"/>
    </source>
</evidence>
<proteinExistence type="predicted"/>
<evidence type="ECO:0000256" key="2">
    <source>
        <dbReference type="SAM" id="MobiDB-lite"/>
    </source>
</evidence>
<evidence type="ECO:0000313" key="4">
    <source>
        <dbReference type="Proteomes" id="UP000661649"/>
    </source>
</evidence>
<evidence type="ECO:0008006" key="5">
    <source>
        <dbReference type="Google" id="ProtNLM"/>
    </source>
</evidence>
<keyword evidence="4" id="KW-1185">Reference proteome</keyword>
<gene>
    <name evidence="3" type="ORF">H8712_02770</name>
</gene>
<dbReference type="Proteomes" id="UP000661649">
    <property type="component" value="Unassembled WGS sequence"/>
</dbReference>
<name>A0ABR7P8E0_9FIRM</name>
<feature type="region of interest" description="Disordered" evidence="2">
    <location>
        <begin position="181"/>
        <end position="276"/>
    </location>
</feature>
<feature type="coiled-coil region" evidence="1">
    <location>
        <begin position="16"/>
        <end position="118"/>
    </location>
</feature>
<dbReference type="RefSeq" id="WP_187558175.1">
    <property type="nucleotide sequence ID" value="NZ_JACRTP010000001.1"/>
</dbReference>
<organism evidence="3 4">
    <name type="scientific">Blautia stercoris</name>
    <dbReference type="NCBI Taxonomy" id="871664"/>
    <lineage>
        <taxon>Bacteria</taxon>
        <taxon>Bacillati</taxon>
        <taxon>Bacillota</taxon>
        <taxon>Clostridia</taxon>
        <taxon>Lachnospirales</taxon>
        <taxon>Lachnospiraceae</taxon>
        <taxon>Blautia</taxon>
    </lineage>
</organism>